<keyword evidence="4" id="KW-1185">Reference proteome</keyword>
<keyword evidence="2" id="KW-0732">Signal</keyword>
<feature type="signal peptide" evidence="2">
    <location>
        <begin position="1"/>
        <end position="28"/>
    </location>
</feature>
<evidence type="ECO:0000256" key="2">
    <source>
        <dbReference type="SAM" id="SignalP"/>
    </source>
</evidence>
<dbReference type="AlphaFoldDB" id="A0A8T2N403"/>
<feature type="compositionally biased region" description="Low complexity" evidence="1">
    <location>
        <begin position="230"/>
        <end position="239"/>
    </location>
</feature>
<sequence>MRAVGMAFRHNPLLCGLLQLEFITPLHCEPSACFPVINELFPLSHRTAPILEGHAERRCDTPAHPPNPLCGNGTEGLALRGGGQTHGFRYPCLLLTTTPPTCLCADVCPTPPPKFPLIPLCVAPPPPPYHKLRITPHRPPHLPLGVSKSSVSMNVWGADGGVEGLWHLCIAPCSPGEGGKDGHSYSDRGLIAITARPRNFKPIPSTLSQLIYWSETEVWLLKGESLCERGPAGSQKSSGSPPPPPNSQTHVLPRQLRLVDAQSQHLLILTKHKLQRERERKPACLPVLSLSVLRKVVRRDETGTLPTSIMFRPKQGPMKLQASLRPQSCNEYTSQSLARHSLEAVTTAAHCWHQPLSPYPYKAQDPRSIFVKTGLYNNVAPGPLRHLATNPT</sequence>
<gene>
    <name evidence="3" type="ORF">JZ751_007373</name>
</gene>
<comment type="caution">
    <text evidence="3">The sequence shown here is derived from an EMBL/GenBank/DDBJ whole genome shotgun (WGS) entry which is preliminary data.</text>
</comment>
<feature type="chain" id="PRO_5035857246" evidence="2">
    <location>
        <begin position="29"/>
        <end position="392"/>
    </location>
</feature>
<evidence type="ECO:0000313" key="3">
    <source>
        <dbReference type="EMBL" id="KAG9334656.1"/>
    </source>
</evidence>
<feature type="region of interest" description="Disordered" evidence="1">
    <location>
        <begin position="229"/>
        <end position="250"/>
    </location>
</feature>
<evidence type="ECO:0000256" key="1">
    <source>
        <dbReference type="SAM" id="MobiDB-lite"/>
    </source>
</evidence>
<protein>
    <submittedName>
        <fullName evidence="3">Uncharacterized protein</fullName>
    </submittedName>
</protein>
<accession>A0A8T2N403</accession>
<proteinExistence type="predicted"/>
<dbReference type="EMBL" id="JAFBMS010000143">
    <property type="protein sequence ID" value="KAG9334656.1"/>
    <property type="molecule type" value="Genomic_DNA"/>
</dbReference>
<evidence type="ECO:0000313" key="4">
    <source>
        <dbReference type="Proteomes" id="UP000824540"/>
    </source>
</evidence>
<name>A0A8T2N403_9TELE</name>
<dbReference type="Proteomes" id="UP000824540">
    <property type="component" value="Unassembled WGS sequence"/>
</dbReference>
<organism evidence="3 4">
    <name type="scientific">Albula glossodonta</name>
    <name type="common">roundjaw bonefish</name>
    <dbReference type="NCBI Taxonomy" id="121402"/>
    <lineage>
        <taxon>Eukaryota</taxon>
        <taxon>Metazoa</taxon>
        <taxon>Chordata</taxon>
        <taxon>Craniata</taxon>
        <taxon>Vertebrata</taxon>
        <taxon>Euteleostomi</taxon>
        <taxon>Actinopterygii</taxon>
        <taxon>Neopterygii</taxon>
        <taxon>Teleostei</taxon>
        <taxon>Albuliformes</taxon>
        <taxon>Albulidae</taxon>
        <taxon>Albula</taxon>
    </lineage>
</organism>
<reference evidence="3" key="1">
    <citation type="thesis" date="2021" institute="BYU ScholarsArchive" country="Provo, UT, USA">
        <title>Applications of and Algorithms for Genome Assembly and Genomic Analyses with an Emphasis on Marine Teleosts.</title>
        <authorList>
            <person name="Pickett B.D."/>
        </authorList>
    </citation>
    <scope>NUCLEOTIDE SEQUENCE</scope>
    <source>
        <strain evidence="3">HI-2016</strain>
    </source>
</reference>